<dbReference type="OMA" id="WIASSKV"/>
<reference evidence="3 4" key="1">
    <citation type="journal article" date="2013" name="Genome Biol.">
        <title>The genome sequence of the most widely cultivated cacao type and its use to identify candidate genes regulating pod color.</title>
        <authorList>
            <person name="Motamayor J.C."/>
            <person name="Mockaitis K."/>
            <person name="Schmutz J."/>
            <person name="Haiminen N."/>
            <person name="Iii D.L."/>
            <person name="Cornejo O."/>
            <person name="Findley S.D."/>
            <person name="Zheng P."/>
            <person name="Utro F."/>
            <person name="Royaert S."/>
            <person name="Saski C."/>
            <person name="Jenkins J."/>
            <person name="Podicheti R."/>
            <person name="Zhao M."/>
            <person name="Scheffler B.E."/>
            <person name="Stack J.C."/>
            <person name="Feltus F.A."/>
            <person name="Mustiga G.M."/>
            <person name="Amores F."/>
            <person name="Phillips W."/>
            <person name="Marelli J.P."/>
            <person name="May G.D."/>
            <person name="Shapiro H."/>
            <person name="Ma J."/>
            <person name="Bustamante C.D."/>
            <person name="Schnell R.J."/>
            <person name="Main D."/>
            <person name="Gilbert D."/>
            <person name="Parida L."/>
            <person name="Kuhn D.N."/>
        </authorList>
    </citation>
    <scope>NUCLEOTIDE SEQUENCE [LARGE SCALE GENOMIC DNA]</scope>
    <source>
        <strain evidence="4">cv. Matina 1-6</strain>
    </source>
</reference>
<dbReference type="STRING" id="3641.A0A061F3V2"/>
<dbReference type="GO" id="GO:0000775">
    <property type="term" value="C:chromosome, centromeric region"/>
    <property type="evidence" value="ECO:0007669"/>
    <property type="project" value="EnsemblPlants"/>
</dbReference>
<feature type="region of interest" description="Disordered" evidence="1">
    <location>
        <begin position="1"/>
        <end position="33"/>
    </location>
</feature>
<dbReference type="InterPro" id="IPR014002">
    <property type="entry name" value="Agenet_dom_plant"/>
</dbReference>
<dbReference type="GO" id="GO:0005634">
    <property type="term" value="C:nucleus"/>
    <property type="evidence" value="ECO:0007669"/>
    <property type="project" value="EnsemblPlants"/>
</dbReference>
<dbReference type="HOGENOM" id="CLU_058356_0_0_1"/>
<dbReference type="EMBL" id="CM001883">
    <property type="protein sequence ID" value="EOY11696.1"/>
    <property type="molecule type" value="Genomic_DNA"/>
</dbReference>
<accession>A0A061F3V2</accession>
<dbReference type="InParanoid" id="A0A061F3V2"/>
<dbReference type="GO" id="GO:0006346">
    <property type="term" value="P:DNA methylation-dependent constitutive heterochromatin formation"/>
    <property type="evidence" value="ECO:0007669"/>
    <property type="project" value="EnsemblPlants"/>
</dbReference>
<dbReference type="GO" id="GO:0140566">
    <property type="term" value="F:histone reader activity"/>
    <property type="evidence" value="ECO:0007669"/>
    <property type="project" value="EnsemblPlants"/>
</dbReference>
<proteinExistence type="predicted"/>
<dbReference type="GO" id="GO:0000792">
    <property type="term" value="C:heterochromatin"/>
    <property type="evidence" value="ECO:0007669"/>
    <property type="project" value="EnsemblPlants"/>
</dbReference>
<keyword evidence="4" id="KW-1185">Reference proteome</keyword>
<dbReference type="SMART" id="SM00743">
    <property type="entry name" value="Agenet"/>
    <property type="match status" value="4"/>
</dbReference>
<dbReference type="InterPro" id="IPR008395">
    <property type="entry name" value="Agenet-like_dom"/>
</dbReference>
<feature type="domain" description="Agenet" evidence="2">
    <location>
        <begin position="19"/>
        <end position="91"/>
    </location>
</feature>
<dbReference type="Gene3D" id="2.30.30.140">
    <property type="match status" value="1"/>
</dbReference>
<dbReference type="eggNOG" id="ENOG502QSXC">
    <property type="taxonomic scope" value="Eukaryota"/>
</dbReference>
<organism evidence="3 4">
    <name type="scientific">Theobroma cacao</name>
    <name type="common">Cacao</name>
    <name type="synonym">Cocoa</name>
    <dbReference type="NCBI Taxonomy" id="3641"/>
    <lineage>
        <taxon>Eukaryota</taxon>
        <taxon>Viridiplantae</taxon>
        <taxon>Streptophyta</taxon>
        <taxon>Embryophyta</taxon>
        <taxon>Tracheophyta</taxon>
        <taxon>Spermatophyta</taxon>
        <taxon>Magnoliopsida</taxon>
        <taxon>eudicotyledons</taxon>
        <taxon>Gunneridae</taxon>
        <taxon>Pentapetalae</taxon>
        <taxon>rosids</taxon>
        <taxon>malvids</taxon>
        <taxon>Malvales</taxon>
        <taxon>Malvaceae</taxon>
        <taxon>Byttnerioideae</taxon>
        <taxon>Theobroma</taxon>
    </lineage>
</organism>
<dbReference type="GO" id="GO:0042393">
    <property type="term" value="F:histone binding"/>
    <property type="evidence" value="ECO:0007669"/>
    <property type="project" value="EnsemblPlants"/>
</dbReference>
<feature type="domain" description="Agenet" evidence="2">
    <location>
        <begin position="244"/>
        <end position="312"/>
    </location>
</feature>
<name>A0A061F3V2_THECC</name>
<evidence type="ECO:0000313" key="4">
    <source>
        <dbReference type="Proteomes" id="UP000026915"/>
    </source>
</evidence>
<feature type="domain" description="Agenet" evidence="2">
    <location>
        <begin position="315"/>
        <end position="371"/>
    </location>
</feature>
<dbReference type="Gramene" id="EOY11696">
    <property type="protein sequence ID" value="EOY11696"/>
    <property type="gene ID" value="TCM_026790"/>
</dbReference>
<dbReference type="CDD" id="cd20406">
    <property type="entry name" value="Tudor_Agenet_AtDUF_rpt2_4"/>
    <property type="match status" value="2"/>
</dbReference>
<evidence type="ECO:0000313" key="3">
    <source>
        <dbReference type="EMBL" id="EOY11696.1"/>
    </source>
</evidence>
<protein>
    <submittedName>
        <fullName evidence="3">Agenet domain-containing protein, putative</fullName>
    </submittedName>
</protein>
<gene>
    <name evidence="3" type="ORF">TCM_026790</name>
</gene>
<dbReference type="PANTHER" id="PTHR31917:SF80">
    <property type="entry name" value="AGENET DOMAIN-CONTAINING PROTEIN-RELATED"/>
    <property type="match status" value="1"/>
</dbReference>
<evidence type="ECO:0000259" key="2">
    <source>
        <dbReference type="SMART" id="SM00743"/>
    </source>
</evidence>
<dbReference type="AlphaFoldDB" id="A0A061F3V2"/>
<dbReference type="Proteomes" id="UP000026915">
    <property type="component" value="Chromosome 5"/>
</dbReference>
<feature type="domain" description="Agenet" evidence="2">
    <location>
        <begin position="93"/>
        <end position="149"/>
    </location>
</feature>
<dbReference type="CDD" id="cd20405">
    <property type="entry name" value="Tudor_Agenet_AtDUF_rpt1_3"/>
    <property type="match status" value="2"/>
</dbReference>
<sequence>MPPKRKPTTAPATEDPAFPGLEPGSQVEISSNDPGFRGSWYIGTIIKRVSKRNPNKFLVEYTHLFQDEAGTKPLKETINAADLRPLAPRERARKFKFGEEVDAYHHDGWWEGMITKELENGKFHVYFKRSKEQLEFGEDQLRLHREWINGSWKPPLEEDEQVEEKVSEEKEVKPNNGKTEEMISNSTIIENNSDKEVIEGKLESDKAVTQEKLEWDNAATEEKLESDKAGSGEKLECGEITTEEKFSEGAHVEVTSDEDGFEGAWFAATIVKAMGKDRYLIQYESLRTEDDTDFLKEEFDTLHIRPCPPEIVVADRFKKLDEVDAFYNDGWWVGLVSKVLSDSKYEVFFRTTNEKMKFKHSELRLHQDWIDGKWVAASQAL</sequence>
<dbReference type="Pfam" id="PF05641">
    <property type="entry name" value="Agenet"/>
    <property type="match status" value="3"/>
</dbReference>
<evidence type="ECO:0000256" key="1">
    <source>
        <dbReference type="SAM" id="MobiDB-lite"/>
    </source>
</evidence>
<dbReference type="PANTHER" id="PTHR31917">
    <property type="entry name" value="AGENET DOMAIN-CONTAINING PROTEIN-RELATED"/>
    <property type="match status" value="1"/>
</dbReference>